<evidence type="ECO:0000313" key="2">
    <source>
        <dbReference type="Proteomes" id="UP001331936"/>
    </source>
</evidence>
<evidence type="ECO:0000313" key="1">
    <source>
        <dbReference type="EMBL" id="MEE2032269.1"/>
    </source>
</evidence>
<comment type="caution">
    <text evidence="1">The sequence shown here is derived from an EMBL/GenBank/DDBJ whole genome shotgun (WGS) entry which is preliminary data.</text>
</comment>
<dbReference type="Proteomes" id="UP001331936">
    <property type="component" value="Unassembled WGS sequence"/>
</dbReference>
<keyword evidence="2" id="KW-1185">Reference proteome</keyword>
<protein>
    <recommendedName>
        <fullName evidence="3">DUF1330 domain-containing protein</fullName>
    </recommendedName>
</protein>
<proteinExistence type="predicted"/>
<reference evidence="1 2" key="1">
    <citation type="submission" date="2023-08" db="EMBL/GenBank/DDBJ databases">
        <authorList>
            <person name="Girao M."/>
            <person name="Carvalho M.F."/>
        </authorList>
    </citation>
    <scope>NUCLEOTIDE SEQUENCE [LARGE SCALE GENOMIC DNA]</scope>
    <source>
        <strain evidence="1 2">CC-R104</strain>
    </source>
</reference>
<organism evidence="1 2">
    <name type="scientific">Rhodococcus chondri</name>
    <dbReference type="NCBI Taxonomy" id="3065941"/>
    <lineage>
        <taxon>Bacteria</taxon>
        <taxon>Bacillati</taxon>
        <taxon>Actinomycetota</taxon>
        <taxon>Actinomycetes</taxon>
        <taxon>Mycobacteriales</taxon>
        <taxon>Nocardiaceae</taxon>
        <taxon>Rhodococcus</taxon>
    </lineage>
</organism>
<sequence>MSISLCVLLWPKPGMASSLTAYEDKVLRLIADHGGRLLQRAITDGAEGHPLEVQMLTFESQDALDGYMSDERRLALAGERDRAVARTEMMRVSLL</sequence>
<dbReference type="EMBL" id="JAUZMZ010000037">
    <property type="protein sequence ID" value="MEE2032269.1"/>
    <property type="molecule type" value="Genomic_DNA"/>
</dbReference>
<accession>A0ABU7JQG1</accession>
<gene>
    <name evidence="1" type="ORF">Q8814_09150</name>
</gene>
<name>A0ABU7JQG1_9NOCA</name>
<evidence type="ECO:0008006" key="3">
    <source>
        <dbReference type="Google" id="ProtNLM"/>
    </source>
</evidence>
<dbReference type="RefSeq" id="WP_330151693.1">
    <property type="nucleotide sequence ID" value="NZ_JAUZMZ010000037.1"/>
</dbReference>